<accession>K5W5W2</accession>
<dbReference type="InParanoid" id="K5W5W2"/>
<dbReference type="RefSeq" id="XP_007397249.1">
    <property type="nucleotide sequence ID" value="XM_007397187.1"/>
</dbReference>
<dbReference type="GeneID" id="18920990"/>
<gene>
    <name evidence="1" type="ORF">PHACADRAFT_97833</name>
</gene>
<dbReference type="OrthoDB" id="5319015at2759"/>
<keyword evidence="2" id="KW-1185">Reference proteome</keyword>
<dbReference type="HOGENOM" id="CLU_810287_0_0_1"/>
<reference evidence="1 2" key="1">
    <citation type="journal article" date="2012" name="BMC Genomics">
        <title>Comparative genomics of the white-rot fungi, Phanerochaete carnosa and P. chrysosporium, to elucidate the genetic basis of the distinct wood types they colonize.</title>
        <authorList>
            <person name="Suzuki H."/>
            <person name="MacDonald J."/>
            <person name="Syed K."/>
            <person name="Salamov A."/>
            <person name="Hori C."/>
            <person name="Aerts A."/>
            <person name="Henrissat B."/>
            <person name="Wiebenga A."/>
            <person name="vanKuyk P.A."/>
            <person name="Barry K."/>
            <person name="Lindquist E."/>
            <person name="LaButti K."/>
            <person name="Lapidus A."/>
            <person name="Lucas S."/>
            <person name="Coutinho P."/>
            <person name="Gong Y."/>
            <person name="Samejima M."/>
            <person name="Mahadevan R."/>
            <person name="Abou-Zaid M."/>
            <person name="de Vries R.P."/>
            <person name="Igarashi K."/>
            <person name="Yadav J.S."/>
            <person name="Grigoriev I.V."/>
            <person name="Master E.R."/>
        </authorList>
    </citation>
    <scope>NUCLEOTIDE SEQUENCE [LARGE SCALE GENOMIC DNA]</scope>
    <source>
        <strain evidence="1 2">HHB-10118-sp</strain>
    </source>
</reference>
<name>K5W5W2_PHACS</name>
<protein>
    <submittedName>
        <fullName evidence="1">Uncharacterized protein</fullName>
    </submittedName>
</protein>
<evidence type="ECO:0000313" key="1">
    <source>
        <dbReference type="EMBL" id="EKM54560.1"/>
    </source>
</evidence>
<dbReference type="Proteomes" id="UP000008370">
    <property type="component" value="Unassembled WGS sequence"/>
</dbReference>
<dbReference type="EMBL" id="JH930473">
    <property type="protein sequence ID" value="EKM54560.1"/>
    <property type="molecule type" value="Genomic_DNA"/>
</dbReference>
<proteinExistence type="predicted"/>
<evidence type="ECO:0000313" key="2">
    <source>
        <dbReference type="Proteomes" id="UP000008370"/>
    </source>
</evidence>
<organism evidence="1 2">
    <name type="scientific">Phanerochaete carnosa (strain HHB-10118-sp)</name>
    <name type="common">White-rot fungus</name>
    <name type="synonym">Peniophora carnosa</name>
    <dbReference type="NCBI Taxonomy" id="650164"/>
    <lineage>
        <taxon>Eukaryota</taxon>
        <taxon>Fungi</taxon>
        <taxon>Dikarya</taxon>
        <taxon>Basidiomycota</taxon>
        <taxon>Agaricomycotina</taxon>
        <taxon>Agaricomycetes</taxon>
        <taxon>Polyporales</taxon>
        <taxon>Phanerochaetaceae</taxon>
        <taxon>Phanerochaete</taxon>
    </lineage>
</organism>
<feature type="non-terminal residue" evidence="1">
    <location>
        <position position="343"/>
    </location>
</feature>
<sequence length="343" mass="37629">RLVVYGCDEHSGVQELVTALLEEPFAPDIHKAVIRNRWEAGSEGLERVITYGYAPADHPASFRTPSSWLQQFLAPVELRELRSVPLSLVTNHGAVTKALLSSDVPVIVCNPVTTSIAKLYSELPLLLQHENAILVVVCSPEPASTFADAVLKHLPRSLSVVFTDPSRALGAIRILNTEPRSSIAVQRYQDNYAASGISKFTAALMQKLSIISSGGIGALYALSAKEQVKASLSACHATLKTAEEEVSTTTCSSIDLRCSVAELKERVESEVLGVNSANEVQRALNRARVEVKTVLDHLTWWRCIWRVDDIGETVKTAIDKAWCRELEDRVSVDHAFNDYPVLT</sequence>
<dbReference type="AlphaFoldDB" id="K5W5W2"/>
<dbReference type="KEGG" id="pco:PHACADRAFT_97833"/>